<dbReference type="AlphaFoldDB" id="Q60EE7"/>
<name>Q60EE7_ORYSJ</name>
<reference evidence="2" key="2">
    <citation type="journal article" date="2008" name="Nucleic Acids Res.">
        <title>The rice annotation project database (RAP-DB): 2008 update.</title>
        <authorList>
            <consortium name="The rice annotation project (RAP)"/>
        </authorList>
    </citation>
    <scope>GENOME REANNOTATION</scope>
    <source>
        <strain evidence="2">cv. Nipponbare</strain>
    </source>
</reference>
<organism evidence="1 2">
    <name type="scientific">Oryza sativa subsp. japonica</name>
    <name type="common">Rice</name>
    <dbReference type="NCBI Taxonomy" id="39947"/>
    <lineage>
        <taxon>Eukaryota</taxon>
        <taxon>Viridiplantae</taxon>
        <taxon>Streptophyta</taxon>
        <taxon>Embryophyta</taxon>
        <taxon>Tracheophyta</taxon>
        <taxon>Spermatophyta</taxon>
        <taxon>Magnoliopsida</taxon>
        <taxon>Liliopsida</taxon>
        <taxon>Poales</taxon>
        <taxon>Poaceae</taxon>
        <taxon>BOP clade</taxon>
        <taxon>Oryzoideae</taxon>
        <taxon>Oryzeae</taxon>
        <taxon>Oryzinae</taxon>
        <taxon>Oryza</taxon>
        <taxon>Oryza sativa</taxon>
    </lineage>
</organism>
<sequence>MHNCYCGLRASLYTSVGSGFSTGQWIESCSVVSFASDLLLIVPPHIRASRTVASALADNSWFVALWDVVLPVQLTPGSEDRLVWHRTSDQRYSARSAYHVYFLGQQSFACGDLLWQDKSFAKCKLFLWLALLDGRPLLKRGIDNHSTCPFGAQELETGMYAGPLGILAAMEGSELQGFRLLTLFDFGGARVHPSIRPYMVFRWHCCFWGFAGSLVGLQLHPPS</sequence>
<evidence type="ECO:0008006" key="3">
    <source>
        <dbReference type="Google" id="ProtNLM"/>
    </source>
</evidence>
<proteinExistence type="predicted"/>
<dbReference type="Proteomes" id="UP000000763">
    <property type="component" value="Chromosome 3"/>
</dbReference>
<gene>
    <name evidence="1" type="primary">OSJNBa0002D18.2</name>
</gene>
<dbReference type="EMBL" id="AC134886">
    <property type="protein sequence ID" value="AAU89248.1"/>
    <property type="molecule type" value="Genomic_DNA"/>
</dbReference>
<accession>Q60EE7</accession>
<reference evidence="2" key="1">
    <citation type="journal article" date="2005" name="Nature">
        <title>The map-based sequence of the rice genome.</title>
        <authorList>
            <consortium name="International rice genome sequencing project (IRGSP)"/>
            <person name="Matsumoto T."/>
            <person name="Wu J."/>
            <person name="Kanamori H."/>
            <person name="Katayose Y."/>
            <person name="Fujisawa M."/>
            <person name="Namiki N."/>
            <person name="Mizuno H."/>
            <person name="Yamamoto K."/>
            <person name="Antonio B.A."/>
            <person name="Baba T."/>
            <person name="Sakata K."/>
            <person name="Nagamura Y."/>
            <person name="Aoki H."/>
            <person name="Arikawa K."/>
            <person name="Arita K."/>
            <person name="Bito T."/>
            <person name="Chiden Y."/>
            <person name="Fujitsuka N."/>
            <person name="Fukunaka R."/>
            <person name="Hamada M."/>
            <person name="Harada C."/>
            <person name="Hayashi A."/>
            <person name="Hijishita S."/>
            <person name="Honda M."/>
            <person name="Hosokawa S."/>
            <person name="Ichikawa Y."/>
            <person name="Idonuma A."/>
            <person name="Iijima M."/>
            <person name="Ikeda M."/>
            <person name="Ikeno M."/>
            <person name="Ito K."/>
            <person name="Ito S."/>
            <person name="Ito T."/>
            <person name="Ito Y."/>
            <person name="Ito Y."/>
            <person name="Iwabuchi A."/>
            <person name="Kamiya K."/>
            <person name="Karasawa W."/>
            <person name="Kurita K."/>
            <person name="Katagiri S."/>
            <person name="Kikuta A."/>
            <person name="Kobayashi H."/>
            <person name="Kobayashi N."/>
            <person name="Machita K."/>
            <person name="Maehara T."/>
            <person name="Masukawa M."/>
            <person name="Mizubayashi T."/>
            <person name="Mukai Y."/>
            <person name="Nagasaki H."/>
            <person name="Nagata Y."/>
            <person name="Naito S."/>
            <person name="Nakashima M."/>
            <person name="Nakama Y."/>
            <person name="Nakamichi Y."/>
            <person name="Nakamura M."/>
            <person name="Meguro A."/>
            <person name="Negishi M."/>
            <person name="Ohta I."/>
            <person name="Ohta T."/>
            <person name="Okamoto M."/>
            <person name="Ono N."/>
            <person name="Saji S."/>
            <person name="Sakaguchi M."/>
            <person name="Sakai K."/>
            <person name="Shibata M."/>
            <person name="Shimokawa T."/>
            <person name="Song J."/>
            <person name="Takazaki Y."/>
            <person name="Terasawa K."/>
            <person name="Tsugane M."/>
            <person name="Tsuji K."/>
            <person name="Ueda S."/>
            <person name="Waki K."/>
            <person name="Yamagata H."/>
            <person name="Yamamoto M."/>
            <person name="Yamamoto S."/>
            <person name="Yamane H."/>
            <person name="Yoshiki S."/>
            <person name="Yoshihara R."/>
            <person name="Yukawa K."/>
            <person name="Zhong H."/>
            <person name="Yano M."/>
            <person name="Yuan Q."/>
            <person name="Ouyang S."/>
            <person name="Liu J."/>
            <person name="Jones K.M."/>
            <person name="Gansberger K."/>
            <person name="Moffat K."/>
            <person name="Hill J."/>
            <person name="Bera J."/>
            <person name="Fadrosh D."/>
            <person name="Jin S."/>
            <person name="Johri S."/>
            <person name="Kim M."/>
            <person name="Overton L."/>
            <person name="Reardon M."/>
            <person name="Tsitrin T."/>
            <person name="Vuong H."/>
            <person name="Weaver B."/>
            <person name="Ciecko A."/>
            <person name="Tallon L."/>
            <person name="Jackson J."/>
            <person name="Pai G."/>
            <person name="Aken S.V."/>
            <person name="Utterback T."/>
            <person name="Reidmuller S."/>
            <person name="Feldblyum T."/>
            <person name="Hsiao J."/>
            <person name="Zismann V."/>
            <person name="Iobst S."/>
            <person name="de Vazeille A.R."/>
            <person name="Buell C.R."/>
            <person name="Ying K."/>
            <person name="Li Y."/>
            <person name="Lu T."/>
            <person name="Huang Y."/>
            <person name="Zhao Q."/>
            <person name="Feng Q."/>
            <person name="Zhang L."/>
            <person name="Zhu J."/>
            <person name="Weng Q."/>
            <person name="Mu J."/>
            <person name="Lu Y."/>
            <person name="Fan D."/>
            <person name="Liu Y."/>
            <person name="Guan J."/>
            <person name="Zhang Y."/>
            <person name="Yu S."/>
            <person name="Liu X."/>
            <person name="Zhang Y."/>
            <person name="Hong G."/>
            <person name="Han B."/>
            <person name="Choisne N."/>
            <person name="Demange N."/>
            <person name="Orjeda G."/>
            <person name="Samain S."/>
            <person name="Cattolico L."/>
            <person name="Pelletier E."/>
            <person name="Couloux A."/>
            <person name="Segurens B."/>
            <person name="Wincker P."/>
            <person name="D'Hont A."/>
            <person name="Scarpelli C."/>
            <person name="Weissenbach J."/>
            <person name="Salanoubat M."/>
            <person name="Quetier F."/>
            <person name="Yu Y."/>
            <person name="Kim H.R."/>
            <person name="Rambo T."/>
            <person name="Currie J."/>
            <person name="Collura K."/>
            <person name="Luo M."/>
            <person name="Yang T."/>
            <person name="Ammiraju J.S.S."/>
            <person name="Engler F."/>
            <person name="Soderlund C."/>
            <person name="Wing R.A."/>
            <person name="Palmer L.E."/>
            <person name="de la Bastide M."/>
            <person name="Spiegel L."/>
            <person name="Nascimento L."/>
            <person name="Zutavern T."/>
            <person name="O'Shaughnessy A."/>
            <person name="Dike S."/>
            <person name="Dedhia N."/>
            <person name="Preston R."/>
            <person name="Balija V."/>
            <person name="McCombie W.R."/>
            <person name="Chow T."/>
            <person name="Chen H."/>
            <person name="Chung M."/>
            <person name="Chen C."/>
            <person name="Shaw J."/>
            <person name="Wu H."/>
            <person name="Hsiao K."/>
            <person name="Chao Y."/>
            <person name="Chu M."/>
            <person name="Cheng C."/>
            <person name="Hour A."/>
            <person name="Lee P."/>
            <person name="Lin S."/>
            <person name="Lin Y."/>
            <person name="Liou J."/>
            <person name="Liu S."/>
            <person name="Hsing Y."/>
            <person name="Raghuvanshi S."/>
            <person name="Mohanty A."/>
            <person name="Bharti A.K."/>
            <person name="Gaur A."/>
            <person name="Gupta V."/>
            <person name="Kumar D."/>
            <person name="Ravi V."/>
            <person name="Vij S."/>
            <person name="Kapur A."/>
            <person name="Khurana P."/>
            <person name="Khurana P."/>
            <person name="Khurana J.P."/>
            <person name="Tyagi A.K."/>
            <person name="Gaikwad K."/>
            <person name="Singh A."/>
            <person name="Dalal V."/>
            <person name="Srivastava S."/>
            <person name="Dixit A."/>
            <person name="Pal A.K."/>
            <person name="Ghazi I.A."/>
            <person name="Yadav M."/>
            <person name="Pandit A."/>
            <person name="Bhargava A."/>
            <person name="Sureshbabu K."/>
            <person name="Batra K."/>
            <person name="Sharma T.R."/>
            <person name="Mohapatra T."/>
            <person name="Singh N.K."/>
            <person name="Messing J."/>
            <person name="Nelson A.B."/>
            <person name="Fuks G."/>
            <person name="Kavchok S."/>
            <person name="Keizer G."/>
            <person name="Linton E."/>
            <person name="Llaca V."/>
            <person name="Song R."/>
            <person name="Tanyolac B."/>
            <person name="Young S."/>
            <person name="Ho-Il K."/>
            <person name="Hahn J.H."/>
            <person name="Sangsakoo G."/>
            <person name="Vanavichit A."/>
            <person name="de Mattos Luiz.A.T."/>
            <person name="Zimmer P.D."/>
            <person name="Malone G."/>
            <person name="Dellagostin O."/>
            <person name="de Oliveira A.C."/>
            <person name="Bevan M."/>
            <person name="Bancroft I."/>
            <person name="Minx P."/>
            <person name="Cordum H."/>
            <person name="Wilson R."/>
            <person name="Cheng Z."/>
            <person name="Jin W."/>
            <person name="Jiang J."/>
            <person name="Leong S.A."/>
            <person name="Iwama H."/>
            <person name="Gojobori T."/>
            <person name="Itoh T."/>
            <person name="Niimura Y."/>
            <person name="Fujii Y."/>
            <person name="Habara T."/>
            <person name="Sakai H."/>
            <person name="Sato Y."/>
            <person name="Wilson G."/>
            <person name="Kumar K."/>
            <person name="McCouch S."/>
            <person name="Juretic N."/>
            <person name="Hoen D."/>
            <person name="Wright S."/>
            <person name="Bruskiewich R."/>
            <person name="Bureau T."/>
            <person name="Miyao A."/>
            <person name="Hirochika H."/>
            <person name="Nishikawa T."/>
            <person name="Kadowaki K."/>
            <person name="Sugiura M."/>
            <person name="Burr B."/>
            <person name="Sasaki T."/>
        </authorList>
    </citation>
    <scope>NUCLEOTIDE SEQUENCE [LARGE SCALE GENOMIC DNA]</scope>
    <source>
        <strain evidence="2">cv. Nipponbare</strain>
    </source>
</reference>
<evidence type="ECO:0000313" key="1">
    <source>
        <dbReference type="EMBL" id="AAU89248.1"/>
    </source>
</evidence>
<protein>
    <recommendedName>
        <fullName evidence="3">Reverse transcriptase zinc-binding domain-containing protein</fullName>
    </recommendedName>
</protein>
<evidence type="ECO:0000313" key="2">
    <source>
        <dbReference type="Proteomes" id="UP000000763"/>
    </source>
</evidence>